<sequence>MKSLKLSLFAFIAAFTLLIQARGASAGDASIVIEKPWARASILQSRPGAAYLTIRNTGTKSDRLLKVTSPAAGMVMIHESKVADGVA</sequence>
<feature type="signal peptide" evidence="1">
    <location>
        <begin position="1"/>
        <end position="26"/>
    </location>
</feature>
<dbReference type="PANTHER" id="PTHR36302:SF1">
    <property type="entry name" value="COPPER CHAPERONE PCU(A)C"/>
    <property type="match status" value="1"/>
</dbReference>
<dbReference type="PANTHER" id="PTHR36302">
    <property type="entry name" value="BLR7088 PROTEIN"/>
    <property type="match status" value="1"/>
</dbReference>
<evidence type="ECO:0000313" key="3">
    <source>
        <dbReference type="Proteomes" id="UP000263957"/>
    </source>
</evidence>
<dbReference type="Pfam" id="PF04314">
    <property type="entry name" value="PCuAC"/>
    <property type="match status" value="1"/>
</dbReference>
<keyword evidence="1" id="KW-0732">Signal</keyword>
<name>A0A356W1G6_9PROT</name>
<protein>
    <recommendedName>
        <fullName evidence="4">Copper chaperone PCu(A)C</fullName>
    </recommendedName>
</protein>
<dbReference type="InterPro" id="IPR007410">
    <property type="entry name" value="LpqE-like"/>
</dbReference>
<organism evidence="2 3">
    <name type="scientific">Hyphomonas atlantica</name>
    <dbReference type="NCBI Taxonomy" id="1280948"/>
    <lineage>
        <taxon>Bacteria</taxon>
        <taxon>Pseudomonadati</taxon>
        <taxon>Pseudomonadota</taxon>
        <taxon>Alphaproteobacteria</taxon>
        <taxon>Hyphomonadales</taxon>
        <taxon>Hyphomonadaceae</taxon>
        <taxon>Hyphomonas</taxon>
    </lineage>
</organism>
<proteinExistence type="predicted"/>
<dbReference type="AlphaFoldDB" id="A0A356W1G6"/>
<comment type="caution">
    <text evidence="2">The sequence shown here is derived from an EMBL/GenBank/DDBJ whole genome shotgun (WGS) entry which is preliminary data.</text>
</comment>
<evidence type="ECO:0000256" key="1">
    <source>
        <dbReference type="SAM" id="SignalP"/>
    </source>
</evidence>
<dbReference type="Proteomes" id="UP000263957">
    <property type="component" value="Unassembled WGS sequence"/>
</dbReference>
<accession>A0A356W1G6</accession>
<gene>
    <name evidence="2" type="ORF">DD728_00930</name>
</gene>
<evidence type="ECO:0008006" key="4">
    <source>
        <dbReference type="Google" id="ProtNLM"/>
    </source>
</evidence>
<evidence type="ECO:0000313" key="2">
    <source>
        <dbReference type="EMBL" id="HBQ47444.1"/>
    </source>
</evidence>
<dbReference type="SUPFAM" id="SSF110087">
    <property type="entry name" value="DR1885-like metal-binding protein"/>
    <property type="match status" value="1"/>
</dbReference>
<feature type="chain" id="PRO_5016742774" description="Copper chaperone PCu(A)C" evidence="1">
    <location>
        <begin position="27"/>
        <end position="87"/>
    </location>
</feature>
<dbReference type="EMBL" id="DOGS01000023">
    <property type="protein sequence ID" value="HBQ47444.1"/>
    <property type="molecule type" value="Genomic_DNA"/>
</dbReference>
<dbReference type="InterPro" id="IPR036182">
    <property type="entry name" value="PCuAC_sf"/>
</dbReference>
<reference evidence="2 3" key="1">
    <citation type="journal article" date="2018" name="Nat. Biotechnol.">
        <title>A standardized bacterial taxonomy based on genome phylogeny substantially revises the tree of life.</title>
        <authorList>
            <person name="Parks D.H."/>
            <person name="Chuvochina M."/>
            <person name="Waite D.W."/>
            <person name="Rinke C."/>
            <person name="Skarshewski A."/>
            <person name="Chaumeil P.A."/>
            <person name="Hugenholtz P."/>
        </authorList>
    </citation>
    <scope>NUCLEOTIDE SEQUENCE [LARGE SCALE GENOMIC DNA]</scope>
    <source>
        <strain evidence="2">UBA10378</strain>
    </source>
</reference>
<dbReference type="InterPro" id="IPR058248">
    <property type="entry name" value="Lxx211020-like"/>
</dbReference>
<dbReference type="Gene3D" id="2.60.40.1890">
    <property type="entry name" value="PCu(A)C copper chaperone"/>
    <property type="match status" value="1"/>
</dbReference>